<name>A0ABP1F218_9FLAO</name>
<sequence>MSKKSTYLLGILLTILIGSLLYWFFCCSICCEKQTCSSDTNSQEVVTDDLGKSNTKEPTFIPFQIKDANGDFTFSLNENFNFDKSNFRIKDSISEALKKGVLKIKEYLDINGNKRFNITGYFTSNEKNNSAFPNLGLARANSVKNYMISQGVSSKLINTYGELKEDMNSNENGVLLGPLSYEIFTRTEASVANDEALKEACEAIKENPLMFYFKTGEFHINLTPEQKQKFAEISRCVDKFGLKISVVGHTDSTGNANTNMILGQNRANEAKKDLINFGILEENIITSSKGQTAPIADNTTEEGRSKNRRIVVTIN</sequence>
<keyword evidence="4" id="KW-0969">Cilium</keyword>
<feature type="transmembrane region" description="Helical" evidence="2">
    <location>
        <begin position="7"/>
        <end position="25"/>
    </location>
</feature>
<keyword evidence="4" id="KW-0282">Flagellum</keyword>
<keyword evidence="4" id="KW-0966">Cell projection</keyword>
<accession>A0ABP1F218</accession>
<proteinExistence type="predicted"/>
<comment type="caution">
    <text evidence="4">The sequence shown here is derived from an EMBL/GenBank/DDBJ whole genome shotgun (WGS) entry which is preliminary data.</text>
</comment>
<dbReference type="PROSITE" id="PS51123">
    <property type="entry name" value="OMPA_2"/>
    <property type="match status" value="1"/>
</dbReference>
<dbReference type="Gene3D" id="3.30.1330.60">
    <property type="entry name" value="OmpA-like domain"/>
    <property type="match status" value="2"/>
</dbReference>
<evidence type="ECO:0000259" key="3">
    <source>
        <dbReference type="PROSITE" id="PS51123"/>
    </source>
</evidence>
<dbReference type="RefSeq" id="WP_348715419.1">
    <property type="nucleotide sequence ID" value="NZ_CAXJIO010000011.1"/>
</dbReference>
<protein>
    <submittedName>
        <fullName evidence="4">Flagellar motor protein MotB</fullName>
    </submittedName>
</protein>
<dbReference type="InterPro" id="IPR036737">
    <property type="entry name" value="OmpA-like_sf"/>
</dbReference>
<evidence type="ECO:0000313" key="4">
    <source>
        <dbReference type="EMBL" id="CAL2102275.1"/>
    </source>
</evidence>
<keyword evidence="2" id="KW-0812">Transmembrane</keyword>
<gene>
    <name evidence="4" type="ORF">T190423A01A_20026</name>
</gene>
<keyword evidence="2" id="KW-1133">Transmembrane helix</keyword>
<dbReference type="CDD" id="cd07185">
    <property type="entry name" value="OmpA_C-like"/>
    <property type="match status" value="1"/>
</dbReference>
<dbReference type="SUPFAM" id="SSF103088">
    <property type="entry name" value="OmpA-like"/>
    <property type="match status" value="2"/>
</dbReference>
<evidence type="ECO:0000256" key="1">
    <source>
        <dbReference type="PROSITE-ProRule" id="PRU00473"/>
    </source>
</evidence>
<feature type="domain" description="OmpA-like" evidence="3">
    <location>
        <begin position="200"/>
        <end position="315"/>
    </location>
</feature>
<dbReference type="InterPro" id="IPR050330">
    <property type="entry name" value="Bact_OuterMem_StrucFunc"/>
</dbReference>
<dbReference type="PANTHER" id="PTHR30329:SF21">
    <property type="entry name" value="LIPOPROTEIN YIAD-RELATED"/>
    <property type="match status" value="1"/>
</dbReference>
<keyword evidence="5" id="KW-1185">Reference proteome</keyword>
<reference evidence="4 5" key="1">
    <citation type="submission" date="2024-05" db="EMBL/GenBank/DDBJ databases">
        <authorList>
            <person name="Duchaud E."/>
        </authorList>
    </citation>
    <scope>NUCLEOTIDE SEQUENCE [LARGE SCALE GENOMIC DNA]</scope>
    <source>
        <strain evidence="4">Ena-SAMPLE-TAB-13-05-2024-13:56:06:370-140308</strain>
    </source>
</reference>
<dbReference type="Proteomes" id="UP001497527">
    <property type="component" value="Unassembled WGS sequence"/>
</dbReference>
<evidence type="ECO:0000313" key="5">
    <source>
        <dbReference type="Proteomes" id="UP001497527"/>
    </source>
</evidence>
<dbReference type="PANTHER" id="PTHR30329">
    <property type="entry name" value="STATOR ELEMENT OF FLAGELLAR MOTOR COMPLEX"/>
    <property type="match status" value="1"/>
</dbReference>
<dbReference type="InterPro" id="IPR006665">
    <property type="entry name" value="OmpA-like"/>
</dbReference>
<evidence type="ECO:0000256" key="2">
    <source>
        <dbReference type="SAM" id="Phobius"/>
    </source>
</evidence>
<organism evidence="4 5">
    <name type="scientific">Tenacibaculum polynesiense</name>
    <dbReference type="NCBI Taxonomy" id="3137857"/>
    <lineage>
        <taxon>Bacteria</taxon>
        <taxon>Pseudomonadati</taxon>
        <taxon>Bacteroidota</taxon>
        <taxon>Flavobacteriia</taxon>
        <taxon>Flavobacteriales</taxon>
        <taxon>Flavobacteriaceae</taxon>
        <taxon>Tenacibaculum</taxon>
    </lineage>
</organism>
<dbReference type="EMBL" id="CAXJIO010000011">
    <property type="protein sequence ID" value="CAL2102275.1"/>
    <property type="molecule type" value="Genomic_DNA"/>
</dbReference>
<keyword evidence="1 2" id="KW-0472">Membrane</keyword>
<dbReference type="Pfam" id="PF00691">
    <property type="entry name" value="OmpA"/>
    <property type="match status" value="2"/>
</dbReference>